<feature type="domain" description="PAS" evidence="11">
    <location>
        <begin position="480"/>
        <end position="552"/>
    </location>
</feature>
<feature type="domain" description="PAC" evidence="12">
    <location>
        <begin position="554"/>
        <end position="606"/>
    </location>
</feature>
<evidence type="ECO:0000256" key="5">
    <source>
        <dbReference type="ARBA" id="ARBA00022679"/>
    </source>
</evidence>
<dbReference type="Gene3D" id="1.10.287.130">
    <property type="match status" value="1"/>
</dbReference>
<evidence type="ECO:0000256" key="4">
    <source>
        <dbReference type="ARBA" id="ARBA00022553"/>
    </source>
</evidence>
<keyword evidence="9" id="KW-1133">Transmembrane helix</keyword>
<dbReference type="CDD" id="cd00130">
    <property type="entry name" value="PAS"/>
    <property type="match status" value="3"/>
</dbReference>
<dbReference type="InterPro" id="IPR003594">
    <property type="entry name" value="HATPase_dom"/>
</dbReference>
<dbReference type="InterPro" id="IPR001610">
    <property type="entry name" value="PAC"/>
</dbReference>
<comment type="catalytic activity">
    <reaction evidence="1">
        <text>ATP + protein L-histidine = ADP + protein N-phospho-L-histidine.</text>
        <dbReference type="EC" id="2.7.13.3"/>
    </reaction>
</comment>
<evidence type="ECO:0000313" key="14">
    <source>
        <dbReference type="Proteomes" id="UP000502260"/>
    </source>
</evidence>
<accession>A0A6F8VIX2</accession>
<dbReference type="Proteomes" id="UP000502260">
    <property type="component" value="Chromosome"/>
</dbReference>
<dbReference type="GO" id="GO:0000155">
    <property type="term" value="F:phosphorelay sensor kinase activity"/>
    <property type="evidence" value="ECO:0007669"/>
    <property type="project" value="InterPro"/>
</dbReference>
<feature type="domain" description="PAS" evidence="11">
    <location>
        <begin position="219"/>
        <end position="290"/>
    </location>
</feature>
<keyword evidence="9" id="KW-0812">Transmembrane</keyword>
<dbReference type="PROSITE" id="PS50112">
    <property type="entry name" value="PAS"/>
    <property type="match status" value="3"/>
</dbReference>
<dbReference type="SUPFAM" id="SSF47384">
    <property type="entry name" value="Homodimeric domain of signal transducing histidine kinase"/>
    <property type="match status" value="1"/>
</dbReference>
<dbReference type="GO" id="GO:0005886">
    <property type="term" value="C:plasma membrane"/>
    <property type="evidence" value="ECO:0007669"/>
    <property type="project" value="UniProtKB-SubCell"/>
</dbReference>
<dbReference type="SMART" id="SM00387">
    <property type="entry name" value="HATPase_c"/>
    <property type="match status" value="1"/>
</dbReference>
<dbReference type="PROSITE" id="PS50109">
    <property type="entry name" value="HIS_KIN"/>
    <property type="match status" value="1"/>
</dbReference>
<feature type="domain" description="PAS" evidence="11">
    <location>
        <begin position="93"/>
        <end position="146"/>
    </location>
</feature>
<dbReference type="Pfam" id="PF13426">
    <property type="entry name" value="PAS_9"/>
    <property type="match status" value="1"/>
</dbReference>
<feature type="domain" description="Histidine kinase" evidence="10">
    <location>
        <begin position="642"/>
        <end position="852"/>
    </location>
</feature>
<keyword evidence="14" id="KW-1185">Reference proteome</keyword>
<evidence type="ECO:0000256" key="2">
    <source>
        <dbReference type="ARBA" id="ARBA00004429"/>
    </source>
</evidence>
<dbReference type="Pfam" id="PF02518">
    <property type="entry name" value="HATPase_c"/>
    <property type="match status" value="1"/>
</dbReference>
<dbReference type="PANTHER" id="PTHR42878">
    <property type="entry name" value="TWO-COMPONENT HISTIDINE KINASE"/>
    <property type="match status" value="1"/>
</dbReference>
<dbReference type="InterPro" id="IPR036097">
    <property type="entry name" value="HisK_dim/P_sf"/>
</dbReference>
<evidence type="ECO:0000259" key="10">
    <source>
        <dbReference type="PROSITE" id="PS50109"/>
    </source>
</evidence>
<dbReference type="Pfam" id="PF08448">
    <property type="entry name" value="PAS_4"/>
    <property type="match status" value="1"/>
</dbReference>
<keyword evidence="5" id="KW-0808">Transferase</keyword>
<dbReference type="GO" id="GO:0007234">
    <property type="term" value="P:osmosensory signaling via phosphorelay pathway"/>
    <property type="evidence" value="ECO:0007669"/>
    <property type="project" value="TreeGrafter"/>
</dbReference>
<dbReference type="InterPro" id="IPR000700">
    <property type="entry name" value="PAS-assoc_C"/>
</dbReference>
<dbReference type="InterPro" id="IPR036890">
    <property type="entry name" value="HATPase_C_sf"/>
</dbReference>
<gene>
    <name evidence="13" type="ORF">SKTS_35550</name>
</gene>
<feature type="transmembrane region" description="Helical" evidence="9">
    <location>
        <begin position="53"/>
        <end position="73"/>
    </location>
</feature>
<dbReference type="Gene3D" id="3.30.450.20">
    <property type="entry name" value="PAS domain"/>
    <property type="match status" value="4"/>
</dbReference>
<dbReference type="SUPFAM" id="SSF55874">
    <property type="entry name" value="ATPase domain of HSP90 chaperone/DNA topoisomerase II/histidine kinase"/>
    <property type="match status" value="1"/>
</dbReference>
<dbReference type="InterPro" id="IPR004358">
    <property type="entry name" value="Sig_transdc_His_kin-like_C"/>
</dbReference>
<evidence type="ECO:0000256" key="9">
    <source>
        <dbReference type="SAM" id="Phobius"/>
    </source>
</evidence>
<dbReference type="InterPro" id="IPR005467">
    <property type="entry name" value="His_kinase_dom"/>
</dbReference>
<comment type="subcellular location">
    <subcellularLocation>
        <location evidence="2">Cell inner membrane</location>
        <topology evidence="2">Multi-pass membrane protein</topology>
    </subcellularLocation>
</comment>
<sequence length="852" mass="96673">MYDTNGRIEFLSGLTRSVFQSARTISVGGRDWTIALSSLPGFESRLRSDKARIIVAAGGAISLLLATIVWLLISGRARALAVATGMTRELSASESRLKALFEHMSSGAVVYQATPDGREFFITAFNRAAERIEKVRREDLIGKNVVAVFPGVVEFGLIEVLRRVWKSGVAESFPVSWYQDKRIAGWRENHVYKLPDGAVVAIYDDVTERKLAETALLKSLQEIEDLYHNAPCGYHSLDKNGVFLQINDTELGWLGYAREEIVGRTRFSDLLSPESVRIFDENYRAFMQRGWVKDLEYQLIRKDGSLLPVLLSATTIRDEDGNYLMSRSTMFDITVRKRAELALQAGERHTRQLLDNLTAGVVVHAPDGSISYTNLAAQTFFRLSGEALNARTVPDLTWRLLREDGSAMDPDEWPTRKVLASRQPLENYVVGVALNAQEETRWALVNAFPDFDADGAVTQVVVSFLDITERILAKAQLHSAKAELEHILNVNPAVTYQIKLGSNSTLFRSKGVVDMLGYAVEDWQDPGFWLSHVHPDDREKALMAQNQLLENGTLQHEYRFRHQDGRWVWILDRVNLVRDQNGMALEQVGAWLDITPRKQAEIRRQAAEERLRQLNEELERRVAERTGQLEAANKELESFSYSVSHDLRAPLRSIDGFSEILEKRYVERLDDSGRDYLGRVRRASRRMGELIDDLLLLARMTRAELRKEPVDLSRMVWSMAREMQEAEPQRRVEWVIQDGIMVQADSRLIKVVLENLLGNAWKFTARQIEPRIEFGMIEREAEKVIFVRDNGAGFDMQYAGKLFGAFQRLHAVDEFEGTGIGLATVQRIIHRHGGRVWAEGQSGAGAVFYFTL</sequence>
<dbReference type="CDD" id="cd00082">
    <property type="entry name" value="HisKA"/>
    <property type="match status" value="1"/>
</dbReference>
<evidence type="ECO:0000256" key="7">
    <source>
        <dbReference type="ARBA" id="ARBA00023136"/>
    </source>
</evidence>
<evidence type="ECO:0000256" key="1">
    <source>
        <dbReference type="ARBA" id="ARBA00000085"/>
    </source>
</evidence>
<dbReference type="PANTHER" id="PTHR42878:SF15">
    <property type="entry name" value="BACTERIOPHYTOCHROME"/>
    <property type="match status" value="1"/>
</dbReference>
<keyword evidence="8" id="KW-0175">Coiled coil</keyword>
<evidence type="ECO:0000256" key="6">
    <source>
        <dbReference type="ARBA" id="ARBA00022777"/>
    </source>
</evidence>
<name>A0A6F8VIX2_9PROT</name>
<dbReference type="InterPro" id="IPR050351">
    <property type="entry name" value="BphY/WalK/GraS-like"/>
</dbReference>
<dbReference type="AlphaFoldDB" id="A0A6F8VIX2"/>
<dbReference type="Gene3D" id="3.30.565.10">
    <property type="entry name" value="Histidine kinase-like ATPase, C-terminal domain"/>
    <property type="match status" value="1"/>
</dbReference>
<dbReference type="PROSITE" id="PS50113">
    <property type="entry name" value="PAC"/>
    <property type="match status" value="3"/>
</dbReference>
<dbReference type="SUPFAM" id="SSF55785">
    <property type="entry name" value="PYP-like sensor domain (PAS domain)"/>
    <property type="match status" value="4"/>
</dbReference>
<organism evidence="13 14">
    <name type="scientific">Sulfurimicrobium lacus</name>
    <dbReference type="NCBI Taxonomy" id="2715678"/>
    <lineage>
        <taxon>Bacteria</taxon>
        <taxon>Pseudomonadati</taxon>
        <taxon>Pseudomonadota</taxon>
        <taxon>Betaproteobacteria</taxon>
        <taxon>Nitrosomonadales</taxon>
        <taxon>Sulfuricellaceae</taxon>
        <taxon>Sulfurimicrobium</taxon>
    </lineage>
</organism>
<dbReference type="EMBL" id="AP022853">
    <property type="protein sequence ID" value="BCB28669.1"/>
    <property type="molecule type" value="Genomic_DNA"/>
</dbReference>
<dbReference type="FunFam" id="3.30.565.10:FF:000006">
    <property type="entry name" value="Sensor histidine kinase WalK"/>
    <property type="match status" value="1"/>
</dbReference>
<dbReference type="PRINTS" id="PR00344">
    <property type="entry name" value="BCTRLSENSOR"/>
</dbReference>
<keyword evidence="4" id="KW-0597">Phosphoprotein</keyword>
<dbReference type="GO" id="GO:0000156">
    <property type="term" value="F:phosphorelay response regulator activity"/>
    <property type="evidence" value="ECO:0007669"/>
    <property type="project" value="TreeGrafter"/>
</dbReference>
<evidence type="ECO:0000259" key="12">
    <source>
        <dbReference type="PROSITE" id="PS50113"/>
    </source>
</evidence>
<evidence type="ECO:0000256" key="8">
    <source>
        <dbReference type="SAM" id="Coils"/>
    </source>
</evidence>
<dbReference type="SMART" id="SM00086">
    <property type="entry name" value="PAC"/>
    <property type="match status" value="3"/>
</dbReference>
<reference evidence="14" key="1">
    <citation type="submission" date="2020-03" db="EMBL/GenBank/DDBJ databases">
        <title>Complete genome sequence of sulfur-oxidizing bacterium skT11.</title>
        <authorList>
            <person name="Kanda M."/>
            <person name="Kojima H."/>
            <person name="Fukui M."/>
        </authorList>
    </citation>
    <scope>NUCLEOTIDE SEQUENCE [LARGE SCALE GENOMIC DNA]</scope>
    <source>
        <strain evidence="14">skT11</strain>
    </source>
</reference>
<dbReference type="Pfam" id="PF08447">
    <property type="entry name" value="PAS_3"/>
    <property type="match status" value="1"/>
</dbReference>
<dbReference type="InterPro" id="IPR035965">
    <property type="entry name" value="PAS-like_dom_sf"/>
</dbReference>
<dbReference type="InterPro" id="IPR013655">
    <property type="entry name" value="PAS_fold_3"/>
</dbReference>
<evidence type="ECO:0000259" key="11">
    <source>
        <dbReference type="PROSITE" id="PS50112"/>
    </source>
</evidence>
<dbReference type="RefSeq" id="WP_173068454.1">
    <property type="nucleotide sequence ID" value="NZ_AP022853.1"/>
</dbReference>
<dbReference type="SMART" id="SM00388">
    <property type="entry name" value="HisKA"/>
    <property type="match status" value="1"/>
</dbReference>
<dbReference type="FunFam" id="1.10.287.130:FF:000070">
    <property type="entry name" value="Histidine kinase sensor protein"/>
    <property type="match status" value="1"/>
</dbReference>
<keyword evidence="6" id="KW-0418">Kinase</keyword>
<feature type="domain" description="PAC" evidence="12">
    <location>
        <begin position="293"/>
        <end position="345"/>
    </location>
</feature>
<dbReference type="NCBIfam" id="TIGR00229">
    <property type="entry name" value="sensory_box"/>
    <property type="match status" value="3"/>
</dbReference>
<dbReference type="EC" id="2.7.13.3" evidence="3"/>
<evidence type="ECO:0000256" key="3">
    <source>
        <dbReference type="ARBA" id="ARBA00012438"/>
    </source>
</evidence>
<dbReference type="KEGG" id="slac:SKTS_35550"/>
<dbReference type="InterPro" id="IPR003661">
    <property type="entry name" value="HisK_dim/P_dom"/>
</dbReference>
<feature type="coiled-coil region" evidence="8">
    <location>
        <begin position="597"/>
        <end position="635"/>
    </location>
</feature>
<dbReference type="GO" id="GO:0030295">
    <property type="term" value="F:protein kinase activator activity"/>
    <property type="evidence" value="ECO:0007669"/>
    <property type="project" value="TreeGrafter"/>
</dbReference>
<evidence type="ECO:0000313" key="13">
    <source>
        <dbReference type="EMBL" id="BCB28669.1"/>
    </source>
</evidence>
<protein>
    <recommendedName>
        <fullName evidence="3">histidine kinase</fullName>
        <ecNumber evidence="3">2.7.13.3</ecNumber>
    </recommendedName>
</protein>
<dbReference type="Pfam" id="PF00512">
    <property type="entry name" value="HisKA"/>
    <property type="match status" value="1"/>
</dbReference>
<dbReference type="InterPro" id="IPR013656">
    <property type="entry name" value="PAS_4"/>
</dbReference>
<proteinExistence type="predicted"/>
<keyword evidence="7 9" id="KW-0472">Membrane</keyword>
<dbReference type="SMART" id="SM00091">
    <property type="entry name" value="PAS"/>
    <property type="match status" value="4"/>
</dbReference>
<feature type="domain" description="PAC" evidence="12">
    <location>
        <begin position="423"/>
        <end position="479"/>
    </location>
</feature>
<dbReference type="InterPro" id="IPR000014">
    <property type="entry name" value="PAS"/>
</dbReference>